<evidence type="ECO:0000256" key="7">
    <source>
        <dbReference type="RuleBase" id="RU000320"/>
    </source>
</evidence>
<dbReference type="Proteomes" id="UP000190285">
    <property type="component" value="Unassembled WGS sequence"/>
</dbReference>
<feature type="transmembrane region" description="Helical" evidence="8">
    <location>
        <begin position="505"/>
        <end position="528"/>
    </location>
</feature>
<name>A0A1T5KM80_9FIRM</name>
<feature type="transmembrane region" description="Helical" evidence="8">
    <location>
        <begin position="323"/>
        <end position="347"/>
    </location>
</feature>
<feature type="transmembrane region" description="Helical" evidence="8">
    <location>
        <begin position="237"/>
        <end position="255"/>
    </location>
</feature>
<feature type="transmembrane region" description="Helical" evidence="8">
    <location>
        <begin position="267"/>
        <end position="285"/>
    </location>
</feature>
<evidence type="ECO:0000256" key="1">
    <source>
        <dbReference type="ARBA" id="ARBA00004651"/>
    </source>
</evidence>
<evidence type="ECO:0000259" key="9">
    <source>
        <dbReference type="Pfam" id="PF00361"/>
    </source>
</evidence>
<accession>A0A1T5KM80</accession>
<feature type="transmembrane region" description="Helical" evidence="8">
    <location>
        <begin position="203"/>
        <end position="225"/>
    </location>
</feature>
<dbReference type="Pfam" id="PF00361">
    <property type="entry name" value="Proton_antipo_M"/>
    <property type="match status" value="1"/>
</dbReference>
<evidence type="ECO:0000313" key="11">
    <source>
        <dbReference type="Proteomes" id="UP000190285"/>
    </source>
</evidence>
<feature type="transmembrane region" description="Helical" evidence="8">
    <location>
        <begin position="399"/>
        <end position="422"/>
    </location>
</feature>
<evidence type="ECO:0000256" key="8">
    <source>
        <dbReference type="SAM" id="Phobius"/>
    </source>
</evidence>
<dbReference type="EMBL" id="FUZT01000004">
    <property type="protein sequence ID" value="SKC64854.1"/>
    <property type="molecule type" value="Genomic_DNA"/>
</dbReference>
<dbReference type="OrthoDB" id="9807568at2"/>
<dbReference type="InterPro" id="IPR050586">
    <property type="entry name" value="CPA3_Na-H_Antiporter_D"/>
</dbReference>
<dbReference type="InterPro" id="IPR001750">
    <property type="entry name" value="ND/Mrp_TM"/>
</dbReference>
<keyword evidence="6 8" id="KW-0472">Membrane</keyword>
<keyword evidence="5 8" id="KW-1133">Transmembrane helix</keyword>
<feature type="transmembrane region" description="Helical" evidence="8">
    <location>
        <begin position="434"/>
        <end position="455"/>
    </location>
</feature>
<reference evidence="10 11" key="1">
    <citation type="submission" date="2017-02" db="EMBL/GenBank/DDBJ databases">
        <authorList>
            <person name="Peterson S.W."/>
        </authorList>
    </citation>
    <scope>NUCLEOTIDE SEQUENCE [LARGE SCALE GENOMIC DNA]</scope>
    <source>
        <strain evidence="10 11">M1</strain>
    </source>
</reference>
<dbReference type="PANTHER" id="PTHR42703">
    <property type="entry name" value="NADH DEHYDROGENASE"/>
    <property type="match status" value="1"/>
</dbReference>
<comment type="subcellular location">
    <subcellularLocation>
        <location evidence="1">Cell membrane</location>
        <topology evidence="1">Multi-pass membrane protein</topology>
    </subcellularLocation>
    <subcellularLocation>
        <location evidence="7">Membrane</location>
        <topology evidence="7">Multi-pass membrane protein</topology>
    </subcellularLocation>
</comment>
<evidence type="ECO:0000256" key="5">
    <source>
        <dbReference type="ARBA" id="ARBA00022989"/>
    </source>
</evidence>
<organism evidence="10 11">
    <name type="scientific">Maledivibacter halophilus</name>
    <dbReference type="NCBI Taxonomy" id="36842"/>
    <lineage>
        <taxon>Bacteria</taxon>
        <taxon>Bacillati</taxon>
        <taxon>Bacillota</taxon>
        <taxon>Clostridia</taxon>
        <taxon>Peptostreptococcales</taxon>
        <taxon>Caminicellaceae</taxon>
        <taxon>Maledivibacter</taxon>
    </lineage>
</organism>
<feature type="transmembrane region" description="Helical" evidence="8">
    <location>
        <begin position="157"/>
        <end position="177"/>
    </location>
</feature>
<comment type="similarity">
    <text evidence="2">Belongs to the CPA3 antiporters (TC 2.A.63) subunit D family.</text>
</comment>
<dbReference type="STRING" id="36842.SAMN02194393_01967"/>
<feature type="transmembrane region" description="Helical" evidence="8">
    <location>
        <begin position="6"/>
        <end position="22"/>
    </location>
</feature>
<sequence>MSFIPIYLIFIPIVAAMIIYLIHNRYMNYIVFPAQLSISILAFKYYDIYHGLSIPQVISLGNWDKNIGIALKNDQLSMAFIFLSIFLWWVILIYSWDKRKKDFKFLFFLMFLEGTFLGLLQTNDLFNLFVFIEIITIISTILILYKKDGHSVRAGLYYLLFNTAGMLFYLLGLILIYNVSGTLNIDIIAEKIASIKDTSFIKLGYIFIMSAIGVKSAFFPVFNWLPRAHGAAPSSISALLSGLLVKSGLYAFIRLNVIFKIANLVDFFFFLGFFTALCGVVFALSQKDIKQILAFHTISQIGIMLMGISSLESKIYIGGLMHIFNHAMFKSLLFLGAGVIINTYGVRQITEIRGVFKKLPFISLCMIVGMLSITGAPLFNGFVSKSIIKYGIQYSSLKTIMLFIINLGTSISFIKLSQIFFGKSKKKNPIDINISLAMASLTIMCIVLGIYYVPIMSAFFGVDISYIQVFKIKNFINYIFTMTIGYIIYKKIIEKDYRIIKYFRHVNISFASTNFLLITFIFIMILWIR</sequence>
<gene>
    <name evidence="10" type="ORF">SAMN02194393_01967</name>
</gene>
<feature type="transmembrane region" description="Helical" evidence="8">
    <location>
        <begin position="126"/>
        <end position="145"/>
    </location>
</feature>
<evidence type="ECO:0000256" key="3">
    <source>
        <dbReference type="ARBA" id="ARBA00022475"/>
    </source>
</evidence>
<evidence type="ECO:0000256" key="6">
    <source>
        <dbReference type="ARBA" id="ARBA00023136"/>
    </source>
</evidence>
<evidence type="ECO:0000256" key="2">
    <source>
        <dbReference type="ARBA" id="ARBA00005346"/>
    </source>
</evidence>
<dbReference type="PRINTS" id="PR01434">
    <property type="entry name" value="NADHDHGNASE5"/>
</dbReference>
<dbReference type="GO" id="GO:0005886">
    <property type="term" value="C:plasma membrane"/>
    <property type="evidence" value="ECO:0007669"/>
    <property type="project" value="UniProtKB-SubCell"/>
</dbReference>
<evidence type="ECO:0000313" key="10">
    <source>
        <dbReference type="EMBL" id="SKC64854.1"/>
    </source>
</evidence>
<feature type="domain" description="NADH:quinone oxidoreductase/Mrp antiporter transmembrane" evidence="9">
    <location>
        <begin position="123"/>
        <end position="403"/>
    </location>
</feature>
<feature type="transmembrane region" description="Helical" evidence="8">
    <location>
        <begin position="292"/>
        <end position="311"/>
    </location>
</feature>
<keyword evidence="4 7" id="KW-0812">Transmembrane</keyword>
<dbReference type="PANTHER" id="PTHR42703:SF1">
    <property type="entry name" value="NA(+)_H(+) ANTIPORTER SUBUNIT D1"/>
    <property type="match status" value="1"/>
</dbReference>
<protein>
    <submittedName>
        <fullName evidence="10">Multisubunit sodium/proton antiporter, MrpD subunit</fullName>
    </submittedName>
</protein>
<feature type="transmembrane region" description="Helical" evidence="8">
    <location>
        <begin position="103"/>
        <end position="120"/>
    </location>
</feature>
<dbReference type="AlphaFoldDB" id="A0A1T5KM80"/>
<proteinExistence type="inferred from homology"/>
<keyword evidence="3" id="KW-1003">Cell membrane</keyword>
<keyword evidence="11" id="KW-1185">Reference proteome</keyword>
<feature type="transmembrane region" description="Helical" evidence="8">
    <location>
        <begin position="76"/>
        <end position="96"/>
    </location>
</feature>
<evidence type="ECO:0000256" key="4">
    <source>
        <dbReference type="ARBA" id="ARBA00022692"/>
    </source>
</evidence>
<feature type="transmembrane region" description="Helical" evidence="8">
    <location>
        <begin position="359"/>
        <end position="379"/>
    </location>
</feature>
<feature type="transmembrane region" description="Helical" evidence="8">
    <location>
        <begin position="475"/>
        <end position="493"/>
    </location>
</feature>